<dbReference type="SUPFAM" id="SSF47384">
    <property type="entry name" value="Homodimeric domain of signal transducing histidine kinase"/>
    <property type="match status" value="1"/>
</dbReference>
<keyword evidence="5" id="KW-0418">Kinase</keyword>
<dbReference type="CDD" id="cd00130">
    <property type="entry name" value="PAS"/>
    <property type="match status" value="2"/>
</dbReference>
<keyword evidence="6" id="KW-0472">Membrane</keyword>
<dbReference type="EC" id="2.7.13.3" evidence="2"/>
<evidence type="ECO:0000313" key="11">
    <source>
        <dbReference type="EMBL" id="MBT0652117.1"/>
    </source>
</evidence>
<feature type="domain" description="PAC" evidence="10">
    <location>
        <begin position="110"/>
        <end position="160"/>
    </location>
</feature>
<dbReference type="Pfam" id="PF00512">
    <property type="entry name" value="HisKA"/>
    <property type="match status" value="1"/>
</dbReference>
<dbReference type="InterPro" id="IPR001610">
    <property type="entry name" value="PAC"/>
</dbReference>
<accession>A0ABS5S9R3</accession>
<comment type="catalytic activity">
    <reaction evidence="1">
        <text>ATP + protein L-histidine = ADP + protein N-phospho-L-histidine.</text>
        <dbReference type="EC" id="2.7.13.3"/>
    </reaction>
</comment>
<dbReference type="SMART" id="SM00086">
    <property type="entry name" value="PAC"/>
    <property type="match status" value="2"/>
</dbReference>
<dbReference type="CDD" id="cd00082">
    <property type="entry name" value="HisKA"/>
    <property type="match status" value="1"/>
</dbReference>
<dbReference type="SMART" id="SM00091">
    <property type="entry name" value="PAS"/>
    <property type="match status" value="2"/>
</dbReference>
<evidence type="ECO:0000259" key="10">
    <source>
        <dbReference type="PROSITE" id="PS50113"/>
    </source>
</evidence>
<evidence type="ECO:0000256" key="4">
    <source>
        <dbReference type="ARBA" id="ARBA00022679"/>
    </source>
</evidence>
<dbReference type="PROSITE" id="PS50113">
    <property type="entry name" value="PAC"/>
    <property type="match status" value="2"/>
</dbReference>
<comment type="caution">
    <text evidence="11">The sequence shown here is derived from an EMBL/GenBank/DDBJ whole genome shotgun (WGS) entry which is preliminary data.</text>
</comment>
<dbReference type="NCBIfam" id="TIGR00229">
    <property type="entry name" value="sensory_box"/>
    <property type="match status" value="2"/>
</dbReference>
<evidence type="ECO:0000256" key="1">
    <source>
        <dbReference type="ARBA" id="ARBA00000085"/>
    </source>
</evidence>
<dbReference type="EMBL" id="JAHCVK010000001">
    <property type="protein sequence ID" value="MBT0652117.1"/>
    <property type="molecule type" value="Genomic_DNA"/>
</dbReference>
<reference evidence="11 12" key="1">
    <citation type="submission" date="2021-05" db="EMBL/GenBank/DDBJ databases">
        <title>The draft genome of Geobacter luticola JCM 17780.</title>
        <authorList>
            <person name="Xu Z."/>
            <person name="Masuda Y."/>
            <person name="Itoh H."/>
            <person name="Senoo K."/>
        </authorList>
    </citation>
    <scope>NUCLEOTIDE SEQUENCE [LARGE SCALE GENOMIC DNA]</scope>
    <source>
        <strain evidence="11 12">JCM 17780</strain>
    </source>
</reference>
<feature type="domain" description="Histidine kinase" evidence="8">
    <location>
        <begin position="309"/>
        <end position="519"/>
    </location>
</feature>
<dbReference type="InterPro" id="IPR000700">
    <property type="entry name" value="PAS-assoc_C"/>
</dbReference>
<proteinExistence type="predicted"/>
<name>A0ABS5S9R3_9BACT</name>
<evidence type="ECO:0000313" key="12">
    <source>
        <dbReference type="Proteomes" id="UP000756860"/>
    </source>
</evidence>
<dbReference type="RefSeq" id="WP_214174080.1">
    <property type="nucleotide sequence ID" value="NZ_JAHCVK010000001.1"/>
</dbReference>
<dbReference type="InterPro" id="IPR036890">
    <property type="entry name" value="HATPase_C_sf"/>
</dbReference>
<dbReference type="InterPro" id="IPR003661">
    <property type="entry name" value="HisK_dim/P_dom"/>
</dbReference>
<feature type="domain" description="PAS" evidence="9">
    <location>
        <begin position="161"/>
        <end position="231"/>
    </location>
</feature>
<dbReference type="InterPro" id="IPR005467">
    <property type="entry name" value="His_kinase_dom"/>
</dbReference>
<dbReference type="SMART" id="SM00387">
    <property type="entry name" value="HATPase_c"/>
    <property type="match status" value="1"/>
</dbReference>
<evidence type="ECO:0000256" key="5">
    <source>
        <dbReference type="ARBA" id="ARBA00022777"/>
    </source>
</evidence>
<dbReference type="Pfam" id="PF02518">
    <property type="entry name" value="HATPase_c"/>
    <property type="match status" value="1"/>
</dbReference>
<keyword evidence="7" id="KW-0175">Coiled coil</keyword>
<dbReference type="SUPFAM" id="SSF55874">
    <property type="entry name" value="ATPase domain of HSP90 chaperone/DNA topoisomerase II/histidine kinase"/>
    <property type="match status" value="1"/>
</dbReference>
<dbReference type="Gene3D" id="3.30.450.20">
    <property type="entry name" value="PAS domain"/>
    <property type="match status" value="2"/>
</dbReference>
<dbReference type="InterPro" id="IPR013656">
    <property type="entry name" value="PAS_4"/>
</dbReference>
<organism evidence="11 12">
    <name type="scientific">Geomobilimonas luticola</name>
    <dbReference type="NCBI Taxonomy" id="1114878"/>
    <lineage>
        <taxon>Bacteria</taxon>
        <taxon>Pseudomonadati</taxon>
        <taxon>Thermodesulfobacteriota</taxon>
        <taxon>Desulfuromonadia</taxon>
        <taxon>Geobacterales</taxon>
        <taxon>Geobacteraceae</taxon>
        <taxon>Geomobilimonas</taxon>
    </lineage>
</organism>
<dbReference type="PROSITE" id="PS50112">
    <property type="entry name" value="PAS"/>
    <property type="match status" value="2"/>
</dbReference>
<feature type="domain" description="PAC" evidence="10">
    <location>
        <begin position="234"/>
        <end position="284"/>
    </location>
</feature>
<dbReference type="Gene3D" id="3.30.565.10">
    <property type="entry name" value="Histidine kinase-like ATPase, C-terminal domain"/>
    <property type="match status" value="1"/>
</dbReference>
<dbReference type="PRINTS" id="PR00344">
    <property type="entry name" value="BCTRLSENSOR"/>
</dbReference>
<dbReference type="InterPro" id="IPR036097">
    <property type="entry name" value="HisK_dim/P_sf"/>
</dbReference>
<keyword evidence="4" id="KW-0808">Transferase</keyword>
<dbReference type="Pfam" id="PF08448">
    <property type="entry name" value="PAS_4"/>
    <property type="match status" value="1"/>
</dbReference>
<dbReference type="PROSITE" id="PS50109">
    <property type="entry name" value="HIS_KIN"/>
    <property type="match status" value="1"/>
</dbReference>
<dbReference type="InterPro" id="IPR003594">
    <property type="entry name" value="HATPase_dom"/>
</dbReference>
<evidence type="ECO:0000256" key="3">
    <source>
        <dbReference type="ARBA" id="ARBA00022553"/>
    </source>
</evidence>
<feature type="domain" description="PAS" evidence="9">
    <location>
        <begin position="36"/>
        <end position="105"/>
    </location>
</feature>
<dbReference type="InterPro" id="IPR050351">
    <property type="entry name" value="BphY/WalK/GraS-like"/>
</dbReference>
<dbReference type="InterPro" id="IPR000014">
    <property type="entry name" value="PAS"/>
</dbReference>
<dbReference type="InterPro" id="IPR035965">
    <property type="entry name" value="PAS-like_dom_sf"/>
</dbReference>
<protein>
    <recommendedName>
        <fullName evidence="2">histidine kinase</fullName>
        <ecNumber evidence="2">2.7.13.3</ecNumber>
    </recommendedName>
</protein>
<evidence type="ECO:0000259" key="9">
    <source>
        <dbReference type="PROSITE" id="PS50112"/>
    </source>
</evidence>
<dbReference type="PANTHER" id="PTHR42878">
    <property type="entry name" value="TWO-COMPONENT HISTIDINE KINASE"/>
    <property type="match status" value="1"/>
</dbReference>
<dbReference type="Proteomes" id="UP000756860">
    <property type="component" value="Unassembled WGS sequence"/>
</dbReference>
<keyword evidence="3" id="KW-0597">Phosphoprotein</keyword>
<evidence type="ECO:0000256" key="6">
    <source>
        <dbReference type="ARBA" id="ARBA00023136"/>
    </source>
</evidence>
<dbReference type="SMART" id="SM00388">
    <property type="entry name" value="HisKA"/>
    <property type="match status" value="1"/>
</dbReference>
<dbReference type="Gene3D" id="1.10.287.130">
    <property type="match status" value="1"/>
</dbReference>
<dbReference type="PANTHER" id="PTHR42878:SF15">
    <property type="entry name" value="BACTERIOPHYTOCHROME"/>
    <property type="match status" value="1"/>
</dbReference>
<gene>
    <name evidence="11" type="ORF">KI810_03555</name>
</gene>
<dbReference type="InterPro" id="IPR004358">
    <property type="entry name" value="Sig_transdc_His_kin-like_C"/>
</dbReference>
<keyword evidence="12" id="KW-1185">Reference proteome</keyword>
<evidence type="ECO:0000256" key="7">
    <source>
        <dbReference type="SAM" id="Coils"/>
    </source>
</evidence>
<evidence type="ECO:0000259" key="8">
    <source>
        <dbReference type="PROSITE" id="PS50109"/>
    </source>
</evidence>
<feature type="coiled-coil region" evidence="7">
    <location>
        <begin position="12"/>
        <end position="39"/>
    </location>
</feature>
<dbReference type="SUPFAM" id="SSF55785">
    <property type="entry name" value="PYP-like sensor domain (PAS domain)"/>
    <property type="match status" value="2"/>
</dbReference>
<dbReference type="Pfam" id="PF13426">
    <property type="entry name" value="PAS_9"/>
    <property type="match status" value="1"/>
</dbReference>
<evidence type="ECO:0000256" key="2">
    <source>
        <dbReference type="ARBA" id="ARBA00012438"/>
    </source>
</evidence>
<sequence>MPESSDDMKALLEQRTKELEACEARLRTSEETFRQSERKFAKAFEATPSLLTISSLVDGRYIEVNGAFERTFKYRREEVIGRTTRELGIWEDPTDRARMVEALENHERVRDIEVRFRDKAGSTIEGLVSAEVIELGGEKCLLALTKDLTESRRSEAALHREKDFVDTVINSMPGIFYVFDEQRRMARWNRRFAEFSGRSDDEMAALDPAAVVAEEHHALLDSKLREVFTMHRDADAELLLLDRQGKKVPFYCTGSPMTADGKTYLIGVGIDITDHKRAEEKIEELNTHLAARAAELEDANQGLEAFNYTASHDLRRPLSNINGYCQIMQELCADRLDEQCRGFLQGIHDQSMRMNRLIDTLLNFSRLTRSEITREEIDLSELAMGIAYEYLQREPDHRVELTIADGVVANGDAKLVRVVLENLLGNAWKYTGKREEARIEFGVTEIEGKRTYFVRDNGAGFDMSEADNLFAPFQRLPGTEEYEGHGIGLATVERIIRRHGGRVWAEGAKGEGATFYFTL</sequence>